<sequence length="53" mass="5979">MSKFTEAESAFTRVPVAYHFDPEQEVIKIGARDWDRDSGRTGWLPSSPVVIPT</sequence>
<reference evidence="1 2" key="1">
    <citation type="submission" date="2024-05" db="EMBL/GenBank/DDBJ databases">
        <authorList>
            <person name="Zhao H."/>
            <person name="Xu Y."/>
            <person name="Lin S."/>
            <person name="Spain J.C."/>
            <person name="Zhou N.-Y."/>
        </authorList>
    </citation>
    <scope>NUCLEOTIDE SEQUENCE [LARGE SCALE GENOMIC DNA]</scope>
    <source>
        <strain evidence="1 2">NEAU-NG30</strain>
    </source>
</reference>
<dbReference type="Proteomes" id="UP001440984">
    <property type="component" value="Unassembled WGS sequence"/>
</dbReference>
<comment type="caution">
    <text evidence="1">The sequence shown here is derived from an EMBL/GenBank/DDBJ whole genome shotgun (WGS) entry which is preliminary data.</text>
</comment>
<proteinExistence type="predicted"/>
<dbReference type="EMBL" id="JBDZYD010000014">
    <property type="protein sequence ID" value="MEQ0564231.1"/>
    <property type="molecule type" value="Genomic_DNA"/>
</dbReference>
<protein>
    <submittedName>
        <fullName evidence="1">Uncharacterized protein</fullName>
    </submittedName>
</protein>
<dbReference type="RefSeq" id="WP_348955290.1">
    <property type="nucleotide sequence ID" value="NZ_JBDZYD010000014.1"/>
</dbReference>
<organism evidence="1 2">
    <name type="scientific">Amycolatopsis melonis</name>
    <dbReference type="NCBI Taxonomy" id="3156488"/>
    <lineage>
        <taxon>Bacteria</taxon>
        <taxon>Bacillati</taxon>
        <taxon>Actinomycetota</taxon>
        <taxon>Actinomycetes</taxon>
        <taxon>Pseudonocardiales</taxon>
        <taxon>Pseudonocardiaceae</taxon>
        <taxon>Amycolatopsis</taxon>
    </lineage>
</organism>
<name>A0ABV0LPZ7_9PSEU</name>
<evidence type="ECO:0000313" key="2">
    <source>
        <dbReference type="Proteomes" id="UP001440984"/>
    </source>
</evidence>
<keyword evidence="2" id="KW-1185">Reference proteome</keyword>
<gene>
    <name evidence="1" type="ORF">ABJI51_34565</name>
</gene>
<accession>A0ABV0LPZ7</accession>
<evidence type="ECO:0000313" key="1">
    <source>
        <dbReference type="EMBL" id="MEQ0564231.1"/>
    </source>
</evidence>